<dbReference type="Pfam" id="PF23793">
    <property type="entry name" value="LysC"/>
    <property type="match status" value="1"/>
</dbReference>
<dbReference type="Proteomes" id="UP000305202">
    <property type="component" value="Unassembled WGS sequence"/>
</dbReference>
<comment type="caution">
    <text evidence="1">The sequence shown here is derived from an EMBL/GenBank/DDBJ whole genome shotgun (WGS) entry which is preliminary data.</text>
</comment>
<evidence type="ECO:0000313" key="1">
    <source>
        <dbReference type="EMBL" id="TKI03563.1"/>
    </source>
</evidence>
<accession>A0ABY2SF92</accession>
<organism evidence="1 2">
    <name type="scientific">Martelella alba</name>
    <dbReference type="NCBI Taxonomy" id="2590451"/>
    <lineage>
        <taxon>Bacteria</taxon>
        <taxon>Pseudomonadati</taxon>
        <taxon>Pseudomonadota</taxon>
        <taxon>Alphaproteobacteria</taxon>
        <taxon>Hyphomicrobiales</taxon>
        <taxon>Aurantimonadaceae</taxon>
        <taxon>Martelella</taxon>
    </lineage>
</organism>
<sequence length="107" mass="11757">MNRPKTNPTARKGKWLSKPFSKLSRALLPLCLLPLLQSCSTTTTQYVKTPVPPIPASLTQQCPVSPPPSDPLTYGAAVEWDEALLTDLQNCNAQLSGIRQIEAERQK</sequence>
<evidence type="ECO:0000313" key="2">
    <source>
        <dbReference type="Proteomes" id="UP000305202"/>
    </source>
</evidence>
<reference evidence="1 2" key="1">
    <citation type="submission" date="2019-04" db="EMBL/GenBank/DDBJ databases">
        <authorList>
            <person name="Li M."/>
            <person name="Gao C."/>
        </authorList>
    </citation>
    <scope>NUCLEOTIDE SEQUENCE [LARGE SCALE GENOMIC DNA]</scope>
    <source>
        <strain evidence="1 2">BGMRC 2031</strain>
    </source>
</reference>
<dbReference type="InterPro" id="IPR058979">
    <property type="entry name" value="LysC-like"/>
</dbReference>
<proteinExistence type="predicted"/>
<keyword evidence="2" id="KW-1185">Reference proteome</keyword>
<name>A0ABY2SF92_9HYPH</name>
<gene>
    <name evidence="1" type="ORF">FCN80_21025</name>
</gene>
<protein>
    <submittedName>
        <fullName evidence="1">Peptidase</fullName>
    </submittedName>
</protein>
<dbReference type="EMBL" id="SZPQ01000041">
    <property type="protein sequence ID" value="TKI03563.1"/>
    <property type="molecule type" value="Genomic_DNA"/>
</dbReference>